<dbReference type="AlphaFoldDB" id="E1R8T1"/>
<dbReference type="PANTHER" id="PTHR11908:SF132">
    <property type="entry name" value="ALDEHYDE OXIDASE 1-RELATED"/>
    <property type="match status" value="1"/>
</dbReference>
<dbReference type="PANTHER" id="PTHR11908">
    <property type="entry name" value="XANTHINE DEHYDROGENASE"/>
    <property type="match status" value="1"/>
</dbReference>
<proteinExistence type="predicted"/>
<dbReference type="OrthoDB" id="9759099at2"/>
<dbReference type="RefSeq" id="WP_013255299.1">
    <property type="nucleotide sequence ID" value="NC_014364.1"/>
</dbReference>
<dbReference type="Pfam" id="PF20256">
    <property type="entry name" value="MoCoBD_2"/>
    <property type="match status" value="1"/>
</dbReference>
<dbReference type="InterPro" id="IPR016208">
    <property type="entry name" value="Ald_Oxase/xanthine_DH-like"/>
</dbReference>
<dbReference type="InterPro" id="IPR000674">
    <property type="entry name" value="Ald_Oxase/Xan_DH_a/b"/>
</dbReference>
<keyword evidence="1" id="KW-0500">Molybdenum</keyword>
<feature type="domain" description="Aldehyde oxidase/xanthine dehydrogenase a/b hammerhead" evidence="3">
    <location>
        <begin position="20"/>
        <end position="123"/>
    </location>
</feature>
<accession>E1R8T1</accession>
<dbReference type="STRING" id="573413.Spirs_2734"/>
<dbReference type="Pfam" id="PF02738">
    <property type="entry name" value="MoCoBD_1"/>
    <property type="match status" value="1"/>
</dbReference>
<evidence type="ECO:0000256" key="1">
    <source>
        <dbReference type="ARBA" id="ARBA00022505"/>
    </source>
</evidence>
<dbReference type="SUPFAM" id="SSF56003">
    <property type="entry name" value="Molybdenum cofactor-binding domain"/>
    <property type="match status" value="1"/>
</dbReference>
<name>E1R8T1_SEDSS</name>
<evidence type="ECO:0000313" key="4">
    <source>
        <dbReference type="EMBL" id="ADK81838.1"/>
    </source>
</evidence>
<dbReference type="KEGG" id="ssm:Spirs_2734"/>
<evidence type="ECO:0000313" key="5">
    <source>
        <dbReference type="Proteomes" id="UP000002318"/>
    </source>
</evidence>
<dbReference type="InterPro" id="IPR046867">
    <property type="entry name" value="AldOxase/xan_DH_MoCoBD2"/>
</dbReference>
<dbReference type="InterPro" id="IPR036856">
    <property type="entry name" value="Ald_Oxase/Xan_DH_a/b_sf"/>
</dbReference>
<sequence>MKYQVVNKPVNRLDAFEKVTGRVKYVGDVNFGHQLYAKTVYAAYPHAKIIKIDTSKAEALPGVAAVITARDVPATNVMFGRFPVLADHEVKYIGDGVAVVAAETKDVASQAAALVEVEYETLPGVWSVDAGIEANLKVHDDLPDNVIESSHYPMYMGDVQKGFAEADHVFEQSYRTQFADQAYIEPEVIIALPDPYRIGVEIHGSIQNPYSIRENVAKVLGLKLSQVRVIQGTIGGSFGGKDESVMSMAARCSVLALKTGRPVKMVLTREECFAESCKRHAYLCNYKVGVKADGSITAVEDAIYTQGGAYNNKAMFANWRGSVHAAGAYYSPNVKTDVYGIYSNTIYGGAYRGFSAPQIVFANESLMDEIAEYLKMDPRDFRLKNCLKAGDEIATGQILKPGEIEVPLAEMIRDTCTRADWDEKRKRFAAFNKESKVIKRGIGMSITFRGTGLGGEGIDCAGATITIDKDGSINIQSDLIEMGQGMRTVHAQIAAEVLGVGLDRMTFSTSDTSVTMDGGPTVASRGTLAGGKAVMLAAQKLKDRMLKVAAEDWGVDPADLEIEHEVVSHKERKELEIGFDDLVLRCLQGLGVTLSAQGWHTPGPEHLDHATGRGNAYPSYIYGVAVSDISVDTDTGRISVDHVALSYELGRAINPQQVEGQLIGGFMQGIGYAIMEDMESKDGVLLSRNFDDYMIPTAADLPVFDLKLYETDDNIGPFGAKGVGEIGIELAAPSIANALMFATGRRIRELPLNLERVLIGRNLTK</sequence>
<reference evidence="4 5" key="1">
    <citation type="journal article" date="2010" name="Stand. Genomic Sci.">
        <title>Complete genome sequence of Spirochaeta smaragdinae type strain (SEBR 4228).</title>
        <authorList>
            <person name="Mavromatis K."/>
            <person name="Yasawong M."/>
            <person name="Chertkov O."/>
            <person name="Lapidus A."/>
            <person name="Lucas S."/>
            <person name="Nolan M."/>
            <person name="Del Rio T.G."/>
            <person name="Tice H."/>
            <person name="Cheng J.F."/>
            <person name="Pitluck S."/>
            <person name="Liolios K."/>
            <person name="Ivanova N."/>
            <person name="Tapia R."/>
            <person name="Han C."/>
            <person name="Bruce D."/>
            <person name="Goodwin L."/>
            <person name="Pati A."/>
            <person name="Chen A."/>
            <person name="Palaniappan K."/>
            <person name="Land M."/>
            <person name="Hauser L."/>
            <person name="Chang Y.J."/>
            <person name="Jeffries C.D."/>
            <person name="Detter J.C."/>
            <person name="Rohde M."/>
            <person name="Brambilla E."/>
            <person name="Spring S."/>
            <person name="Goker M."/>
            <person name="Sikorski J."/>
            <person name="Woyke T."/>
            <person name="Bristow J."/>
            <person name="Eisen J.A."/>
            <person name="Markowitz V."/>
            <person name="Hugenholtz P."/>
            <person name="Klenk H.P."/>
            <person name="Kyrpides N.C."/>
        </authorList>
    </citation>
    <scope>NUCLEOTIDE SEQUENCE [LARGE SCALE GENOMIC DNA]</scope>
    <source>
        <strain evidence="5">DSM 11293 / JCM 15392 / SEBR 4228</strain>
    </source>
</reference>
<protein>
    <submittedName>
        <fullName evidence="4">Aldehyde oxidase and xanthine dehydrogenase molybdopterin binding protein</fullName>
    </submittedName>
</protein>
<dbReference type="Proteomes" id="UP000002318">
    <property type="component" value="Chromosome"/>
</dbReference>
<dbReference type="GO" id="GO:0016491">
    <property type="term" value="F:oxidoreductase activity"/>
    <property type="evidence" value="ECO:0007669"/>
    <property type="project" value="UniProtKB-KW"/>
</dbReference>
<dbReference type="Gene3D" id="3.90.1170.50">
    <property type="entry name" value="Aldehyde oxidase/xanthine dehydrogenase, a/b hammerhead"/>
    <property type="match status" value="1"/>
</dbReference>
<keyword evidence="2" id="KW-0560">Oxidoreductase</keyword>
<evidence type="ECO:0000256" key="2">
    <source>
        <dbReference type="ARBA" id="ARBA00023002"/>
    </source>
</evidence>
<dbReference type="EMBL" id="CP002116">
    <property type="protein sequence ID" value="ADK81838.1"/>
    <property type="molecule type" value="Genomic_DNA"/>
</dbReference>
<gene>
    <name evidence="4" type="ordered locus">Spirs_2734</name>
</gene>
<dbReference type="eggNOG" id="COG1529">
    <property type="taxonomic scope" value="Bacteria"/>
</dbReference>
<dbReference type="InterPro" id="IPR008274">
    <property type="entry name" value="AldOxase/xan_DH_MoCoBD1"/>
</dbReference>
<dbReference type="GO" id="GO:0005506">
    <property type="term" value="F:iron ion binding"/>
    <property type="evidence" value="ECO:0007669"/>
    <property type="project" value="InterPro"/>
</dbReference>
<dbReference type="InterPro" id="IPR037165">
    <property type="entry name" value="AldOxase/xan_DH_Mopterin-bd_sf"/>
</dbReference>
<dbReference type="Pfam" id="PF01315">
    <property type="entry name" value="Ald_Xan_dh_C"/>
    <property type="match status" value="1"/>
</dbReference>
<dbReference type="SUPFAM" id="SSF54665">
    <property type="entry name" value="CO dehydrogenase molybdoprotein N-domain-like"/>
    <property type="match status" value="1"/>
</dbReference>
<dbReference type="HOGENOM" id="CLU_001681_2_1_12"/>
<evidence type="ECO:0000259" key="3">
    <source>
        <dbReference type="SMART" id="SM01008"/>
    </source>
</evidence>
<dbReference type="Gene3D" id="3.30.365.10">
    <property type="entry name" value="Aldehyde oxidase/xanthine dehydrogenase, molybdopterin binding domain"/>
    <property type="match status" value="4"/>
</dbReference>
<dbReference type="SMART" id="SM01008">
    <property type="entry name" value="Ald_Xan_dh_C"/>
    <property type="match status" value="1"/>
</dbReference>
<keyword evidence="5" id="KW-1185">Reference proteome</keyword>
<organism evidence="4 5">
    <name type="scientific">Sediminispirochaeta smaragdinae (strain DSM 11293 / JCM 15392 / SEBR 4228)</name>
    <name type="common">Spirochaeta smaragdinae</name>
    <dbReference type="NCBI Taxonomy" id="573413"/>
    <lineage>
        <taxon>Bacteria</taxon>
        <taxon>Pseudomonadati</taxon>
        <taxon>Spirochaetota</taxon>
        <taxon>Spirochaetia</taxon>
        <taxon>Spirochaetales</taxon>
        <taxon>Spirochaetaceae</taxon>
        <taxon>Sediminispirochaeta</taxon>
    </lineage>
</organism>